<dbReference type="AlphaFoldDB" id="A0A4P9WXH5"/>
<evidence type="ECO:0000313" key="4">
    <source>
        <dbReference type="EMBL" id="RKP03833.1"/>
    </source>
</evidence>
<feature type="signal peptide" evidence="2">
    <location>
        <begin position="1"/>
        <end position="27"/>
    </location>
</feature>
<feature type="region of interest" description="Disordered" evidence="1">
    <location>
        <begin position="82"/>
        <end position="107"/>
    </location>
</feature>
<feature type="chain" id="PRO_5036118875" evidence="2">
    <location>
        <begin position="28"/>
        <end position="594"/>
    </location>
</feature>
<dbReference type="Proteomes" id="UP000274922">
    <property type="component" value="Unassembled WGS sequence"/>
</dbReference>
<proteinExistence type="predicted"/>
<evidence type="ECO:0000313" key="6">
    <source>
        <dbReference type="Proteomes" id="UP000274922"/>
    </source>
</evidence>
<evidence type="ECO:0000313" key="5">
    <source>
        <dbReference type="Proteomes" id="UP000268535"/>
    </source>
</evidence>
<dbReference type="Proteomes" id="UP000268535">
    <property type="component" value="Unassembled WGS sequence"/>
</dbReference>
<name>A0A4P9WXH5_9FUNG</name>
<evidence type="ECO:0000256" key="1">
    <source>
        <dbReference type="SAM" id="MobiDB-lite"/>
    </source>
</evidence>
<evidence type="ECO:0000313" key="3">
    <source>
        <dbReference type="EMBL" id="RKO97205.1"/>
    </source>
</evidence>
<reference evidence="4" key="2">
    <citation type="submission" date="2018-04" db="EMBL/GenBank/DDBJ databases">
        <title>Leveraging single-cell genomics to expand the Fungal Tree of Life.</title>
        <authorList>
            <consortium name="DOE Joint Genome Institute"/>
            <person name="Ahrendt S.R."/>
            <person name="Quandt C.A."/>
            <person name="Ciobanu D."/>
            <person name="Clum A."/>
            <person name="Salamov A."/>
            <person name="Andreopoulos B."/>
            <person name="Cheng J.-F."/>
            <person name="Woyke T."/>
            <person name="Pelin A."/>
            <person name="Henrissat B."/>
            <person name="Benny G.L."/>
            <person name="Smith M.E."/>
            <person name="James T.Y."/>
            <person name="Grigoriev I.V."/>
        </authorList>
    </citation>
    <scope>NUCLEOTIDE SEQUENCE</scope>
    <source>
        <strain evidence="4">ATCC 52028</strain>
    </source>
</reference>
<reference evidence="5 6" key="1">
    <citation type="journal article" date="2018" name="Nat. Microbiol.">
        <title>Leveraging single-cell genomics to expand the fungal tree of life.</title>
        <authorList>
            <person name="Ahrendt S.R."/>
            <person name="Quandt C.A."/>
            <person name="Ciobanu D."/>
            <person name="Clum A."/>
            <person name="Salamov A."/>
            <person name="Andreopoulos B."/>
            <person name="Cheng J.F."/>
            <person name="Woyke T."/>
            <person name="Pelin A."/>
            <person name="Henrissat B."/>
            <person name="Reynolds N.K."/>
            <person name="Benny G.L."/>
            <person name="Smith M.E."/>
            <person name="James T.Y."/>
            <person name="Grigoriev I.V."/>
        </authorList>
    </citation>
    <scope>NUCLEOTIDE SEQUENCE [LARGE SCALE GENOMIC DNA]</scope>
    <source>
        <strain evidence="5 6">ATCC 52028</strain>
    </source>
</reference>
<gene>
    <name evidence="3" type="ORF">CAUPRSCDRAFT_11112</name>
    <name evidence="4" type="ORF">CXG81DRAFT_16667</name>
</gene>
<keyword evidence="6" id="KW-1185">Reference proteome</keyword>
<evidence type="ECO:0000256" key="2">
    <source>
        <dbReference type="SAM" id="SignalP"/>
    </source>
</evidence>
<sequence>MQMFVRAGKALLPILFLTYLMFMVVTAVPTGQTDAQSSTHLQSGSTMPEPSHWAAYAPVNHVLPDANAATVVSPIFEYPSKDRPGSGLSSKKRKFDHQSNAESSDSLASELAREQHYRTSWLAAFKEIYAAKNKWLYEKPYKFDSLMKFLYHPLRASLKPARRGRTVPLTVLYGIWIRRQINDNILVRLQPEIANGKTDDTNQLAQLKTDYGLFVDYTSMLEATWRLWKDALSEAELRRLNKDVMHKGVILLFLHCYRNQHPELNPMNEAHADFFALFNNLQNELCEVHGVALDVTPNDPPNDHWIVLQQRMQHHAESMAQHLSSFSELIEIPDKTSTKDVLENDAAKKNFRKHAGNFSDLLASKQDFSQKNALIVSQKLLFRIFDWKIRLGDHRSNVDEILRLVDSLRRWTSNLGNGMDISIFKELATTLETDFGPSWTEITKKQSVITFLDQHTAFKQFLETIEARLEDVGGCLPIRAAHFPLNSETFNQPQIEWRIKPDTSPSASPAVDLSASEITASGFELASGTIPNDQLHHSRNAESDAVPLHVPPGVPPHHSGGPIAPAPDARPHDGIPRNVWRDVIFQNAAAKRPI</sequence>
<protein>
    <submittedName>
        <fullName evidence="3">Uncharacterized protein</fullName>
    </submittedName>
</protein>
<dbReference type="EMBL" id="ML014117">
    <property type="protein sequence ID" value="RKP03833.1"/>
    <property type="molecule type" value="Genomic_DNA"/>
</dbReference>
<organism evidence="3 5">
    <name type="scientific">Caulochytrium protostelioides</name>
    <dbReference type="NCBI Taxonomy" id="1555241"/>
    <lineage>
        <taxon>Eukaryota</taxon>
        <taxon>Fungi</taxon>
        <taxon>Fungi incertae sedis</taxon>
        <taxon>Chytridiomycota</taxon>
        <taxon>Chytridiomycota incertae sedis</taxon>
        <taxon>Chytridiomycetes</taxon>
        <taxon>Caulochytriales</taxon>
        <taxon>Caulochytriaceae</taxon>
        <taxon>Caulochytrium</taxon>
    </lineage>
</organism>
<dbReference type="EMBL" id="ML009364">
    <property type="protein sequence ID" value="RKO97205.1"/>
    <property type="molecule type" value="Genomic_DNA"/>
</dbReference>
<accession>A0A4P9WXH5</accession>
<feature type="region of interest" description="Disordered" evidence="1">
    <location>
        <begin position="544"/>
        <end position="569"/>
    </location>
</feature>
<keyword evidence="2" id="KW-0732">Signal</keyword>
<reference evidence="3" key="3">
    <citation type="submission" date="2018-08" db="EMBL/GenBank/DDBJ databases">
        <title>Leveraging single-cell genomics to expand the Fungal Tree of Life.</title>
        <authorList>
            <consortium name="DOE Joint Genome Institute"/>
            <person name="Ahrendt S.R."/>
            <person name="Quandt C.A."/>
            <person name="Ciobanu D."/>
            <person name="Clum A."/>
            <person name="Salamov A."/>
            <person name="Andreopoulos B."/>
            <person name="Cheng J.-F."/>
            <person name="Woyke T."/>
            <person name="Pelin A."/>
            <person name="Henrissat B."/>
            <person name="Reynolds N."/>
            <person name="Benny G.L."/>
            <person name="Smith M.E."/>
            <person name="James T.Y."/>
            <person name="Grigoriev I.V."/>
        </authorList>
    </citation>
    <scope>NUCLEOTIDE SEQUENCE</scope>
    <source>
        <strain evidence="3">ATCC 52028</strain>
    </source>
</reference>